<evidence type="ECO:0000256" key="3">
    <source>
        <dbReference type="ARBA" id="ARBA00022679"/>
    </source>
</evidence>
<dbReference type="GO" id="GO:0005829">
    <property type="term" value="C:cytosol"/>
    <property type="evidence" value="ECO:0007669"/>
    <property type="project" value="TreeGrafter"/>
</dbReference>
<dbReference type="GO" id="GO:0009090">
    <property type="term" value="P:homoserine biosynthetic process"/>
    <property type="evidence" value="ECO:0007669"/>
    <property type="project" value="TreeGrafter"/>
</dbReference>
<evidence type="ECO:0000313" key="13">
    <source>
        <dbReference type="EMBL" id="EJZ63795.1"/>
    </source>
</evidence>
<comment type="catalytic activity">
    <reaction evidence="7 9">
        <text>L-aspartate + ATP = 4-phospho-L-aspartate + ADP</text>
        <dbReference type="Rhea" id="RHEA:23776"/>
        <dbReference type="ChEBI" id="CHEBI:29991"/>
        <dbReference type="ChEBI" id="CHEBI:30616"/>
        <dbReference type="ChEBI" id="CHEBI:57535"/>
        <dbReference type="ChEBI" id="CHEBI:456216"/>
        <dbReference type="EC" id="2.7.2.4"/>
    </reaction>
</comment>
<dbReference type="eggNOG" id="COG0527">
    <property type="taxonomic scope" value="Bacteria"/>
</dbReference>
<dbReference type="InterPro" id="IPR018042">
    <property type="entry name" value="Aspartate_kinase_CS"/>
</dbReference>
<accession>K0XIU6</accession>
<dbReference type="PIRSF" id="PIRSF000726">
    <property type="entry name" value="Asp_kin"/>
    <property type="match status" value="1"/>
</dbReference>
<evidence type="ECO:0000313" key="14">
    <source>
        <dbReference type="Proteomes" id="UP000006044"/>
    </source>
</evidence>
<keyword evidence="14" id="KW-1185">Reference proteome</keyword>
<name>K0XIU6_9BACT</name>
<dbReference type="Gene3D" id="3.30.70.260">
    <property type="match status" value="2"/>
</dbReference>
<sequence length="443" mass="49692">MDRKQEKFKILKFGGTSLGTVERIKHVANLICNNELNLVVLSAMSGTTNSLAKIASLLFNGDIDGAQRDIKCLEIKYIEVADKLYLSAKSIEEAKKFILCSFSSLQTIAQSPISSKQEKIILAQGELLITRLMHIYLKEIGIVSVLLPAIEFMRTDRNGEPDIHFIKRNVCKLLKHYPNNRLFITQGYICRNVSGEIDNLQRGGSDYTASLLGSALNACEIQIWTDIDGLHNNDPRVVSTTAPVRTLTFDEASKLAYFGAKILHPTCILPAKLKNIPVRLLNTMNPQAPGTLISDTADTGKIKAVAAKDNVTYIKLRSHYKIPCYRFLEKIFHCFAQSHTPIDLVVTSNVEISLSIDNKIHLPKIISMLERYADVSVEDDMVIICVVGDLKWYNVGFEHQIVEALKDIPVRMISYGDNCDVSFVMRRDDKKRALEALSQRVFS</sequence>
<evidence type="ECO:0000256" key="7">
    <source>
        <dbReference type="ARBA" id="ARBA00047872"/>
    </source>
</evidence>
<dbReference type="GO" id="GO:0009089">
    <property type="term" value="P:lysine biosynthetic process via diaminopimelate"/>
    <property type="evidence" value="ECO:0007669"/>
    <property type="project" value="UniProtKB-UniPathway"/>
</dbReference>
<dbReference type="UniPathway" id="UPA00034">
    <property type="reaction ID" value="UER00015"/>
</dbReference>
<feature type="binding site" evidence="8">
    <location>
        <position position="236"/>
    </location>
    <ligand>
        <name>ATP</name>
        <dbReference type="ChEBI" id="CHEBI:30616"/>
    </ligand>
</feature>
<feature type="binding site" evidence="8">
    <location>
        <position position="48"/>
    </location>
    <ligand>
        <name>substrate</name>
    </ligand>
</feature>
<keyword evidence="3 9" id="KW-0808">Transferase</keyword>
<dbReference type="CDD" id="cd04243">
    <property type="entry name" value="AAK_AK-HSDH-like"/>
    <property type="match status" value="1"/>
</dbReference>
<dbReference type="GO" id="GO:0009088">
    <property type="term" value="P:threonine biosynthetic process"/>
    <property type="evidence" value="ECO:0007669"/>
    <property type="project" value="UniProtKB-UniPathway"/>
</dbReference>
<evidence type="ECO:0000256" key="5">
    <source>
        <dbReference type="ARBA" id="ARBA00022777"/>
    </source>
</evidence>
<keyword evidence="6 8" id="KW-0067">ATP-binding</keyword>
<dbReference type="STRING" id="742726.HMPREF9448_01633"/>
<dbReference type="PATRIC" id="fig|742726.3.peg.1711"/>
<comment type="pathway">
    <text evidence="10">Amino-acid biosynthesis; L-methionine biosynthesis via de novo pathway; L-homoserine from L-aspartate: step 1/3.</text>
</comment>
<gene>
    <name evidence="13" type="ORF">HMPREF9448_01633</name>
</gene>
<comment type="pathway">
    <text evidence="1 10">Amino-acid biosynthesis; L-lysine biosynthesis via DAP pathway; (S)-tetrahydrodipicolinate from L-aspartate: step 1/4.</text>
</comment>
<organism evidence="13 14">
    <name type="scientific">Barnesiella intestinihominis YIT 11860</name>
    <dbReference type="NCBI Taxonomy" id="742726"/>
    <lineage>
        <taxon>Bacteria</taxon>
        <taxon>Pseudomonadati</taxon>
        <taxon>Bacteroidota</taxon>
        <taxon>Bacteroidia</taxon>
        <taxon>Bacteroidales</taxon>
        <taxon>Barnesiellaceae</taxon>
        <taxon>Barnesiella</taxon>
    </lineage>
</organism>
<dbReference type="InterPro" id="IPR005260">
    <property type="entry name" value="Asp_kin_monofn"/>
</dbReference>
<proteinExistence type="inferred from homology"/>
<dbReference type="InterPro" id="IPR045865">
    <property type="entry name" value="ACT-like_dom_sf"/>
</dbReference>
<dbReference type="SUPFAM" id="SSF55021">
    <property type="entry name" value="ACT-like"/>
    <property type="match status" value="2"/>
</dbReference>
<feature type="domain" description="Aspartate/glutamate/uridylate kinase" evidence="11">
    <location>
        <begin position="8"/>
        <end position="282"/>
    </location>
</feature>
<dbReference type="PANTHER" id="PTHR21499:SF59">
    <property type="entry name" value="ASPARTOKINASE"/>
    <property type="match status" value="1"/>
</dbReference>
<evidence type="ECO:0000256" key="2">
    <source>
        <dbReference type="ARBA" id="ARBA00010122"/>
    </source>
</evidence>
<evidence type="ECO:0000259" key="12">
    <source>
        <dbReference type="Pfam" id="PF22468"/>
    </source>
</evidence>
<comment type="similarity">
    <text evidence="2 9">Belongs to the aspartokinase family.</text>
</comment>
<evidence type="ECO:0000256" key="1">
    <source>
        <dbReference type="ARBA" id="ARBA00004766"/>
    </source>
</evidence>
<dbReference type="GO" id="GO:0004072">
    <property type="term" value="F:aspartate kinase activity"/>
    <property type="evidence" value="ECO:0007669"/>
    <property type="project" value="UniProtKB-EC"/>
</dbReference>
<dbReference type="SUPFAM" id="SSF53633">
    <property type="entry name" value="Carbamate kinase-like"/>
    <property type="match status" value="1"/>
</dbReference>
<dbReference type="Gene3D" id="3.40.1160.10">
    <property type="entry name" value="Acetylglutamate kinase-like"/>
    <property type="match status" value="1"/>
</dbReference>
<evidence type="ECO:0000256" key="4">
    <source>
        <dbReference type="ARBA" id="ARBA00022741"/>
    </source>
</evidence>
<dbReference type="NCBIfam" id="TIGR00657">
    <property type="entry name" value="asp_kinases"/>
    <property type="match status" value="1"/>
</dbReference>
<evidence type="ECO:0000256" key="6">
    <source>
        <dbReference type="ARBA" id="ARBA00022840"/>
    </source>
</evidence>
<protein>
    <recommendedName>
        <fullName evidence="9">Aspartokinase</fullName>
        <ecNumber evidence="9">2.7.2.4</ecNumber>
    </recommendedName>
</protein>
<feature type="binding site" evidence="8">
    <location>
        <begin position="12"/>
        <end position="15"/>
    </location>
    <ligand>
        <name>ATP</name>
        <dbReference type="ChEBI" id="CHEBI:30616"/>
    </ligand>
</feature>
<dbReference type="InterPro" id="IPR054352">
    <property type="entry name" value="ACT_Aspartokinase"/>
</dbReference>
<reference evidence="13 14" key="1">
    <citation type="submission" date="2012-08" db="EMBL/GenBank/DDBJ databases">
        <title>The Genome Sequence of Barnesiella intestinihominis YIT 11860.</title>
        <authorList>
            <consortium name="The Broad Institute Genome Sequencing Platform"/>
            <person name="Earl A."/>
            <person name="Ward D."/>
            <person name="Feldgarden M."/>
            <person name="Gevers D."/>
            <person name="Morotomi M."/>
            <person name="Walker B."/>
            <person name="Young S.K."/>
            <person name="Zeng Q."/>
            <person name="Gargeya S."/>
            <person name="Fitzgerald M."/>
            <person name="Haas B."/>
            <person name="Abouelleil A."/>
            <person name="Alvarado L."/>
            <person name="Arachchi H.M."/>
            <person name="Berlin A.M."/>
            <person name="Chapman S.B."/>
            <person name="Goldberg J."/>
            <person name="Griggs A."/>
            <person name="Gujja S."/>
            <person name="Hansen M."/>
            <person name="Howarth C."/>
            <person name="Imamovic A."/>
            <person name="Larimer J."/>
            <person name="McCowen C."/>
            <person name="Montmayeur A."/>
            <person name="Murphy C."/>
            <person name="Neiman D."/>
            <person name="Pearson M."/>
            <person name="Priest M."/>
            <person name="Roberts A."/>
            <person name="Saif S."/>
            <person name="Shea T."/>
            <person name="Sisk P."/>
            <person name="Sykes S."/>
            <person name="Wortman J."/>
            <person name="Nusbaum C."/>
            <person name="Birren B."/>
        </authorList>
    </citation>
    <scope>NUCLEOTIDE SEQUENCE [LARGE SCALE GENOMIC DNA]</scope>
    <source>
        <strain evidence="13 14">YIT 11860</strain>
    </source>
</reference>
<evidence type="ECO:0000256" key="9">
    <source>
        <dbReference type="RuleBase" id="RU003448"/>
    </source>
</evidence>
<evidence type="ECO:0000259" key="11">
    <source>
        <dbReference type="Pfam" id="PF00696"/>
    </source>
</evidence>
<dbReference type="InterPro" id="IPR001341">
    <property type="entry name" value="Asp_kinase"/>
</dbReference>
<keyword evidence="10" id="KW-0028">Amino-acid biosynthesis</keyword>
<evidence type="ECO:0000256" key="10">
    <source>
        <dbReference type="RuleBase" id="RU004249"/>
    </source>
</evidence>
<dbReference type="Proteomes" id="UP000006044">
    <property type="component" value="Unassembled WGS sequence"/>
</dbReference>
<dbReference type="InterPro" id="IPR042199">
    <property type="entry name" value="AsparK_Bifunc_asparK/hSer_DH"/>
</dbReference>
<feature type="binding site" evidence="8">
    <location>
        <begin position="225"/>
        <end position="226"/>
    </location>
    <ligand>
        <name>ATP</name>
        <dbReference type="ChEBI" id="CHEBI:30616"/>
    </ligand>
</feature>
<dbReference type="Pfam" id="PF00696">
    <property type="entry name" value="AA_kinase"/>
    <property type="match status" value="1"/>
</dbReference>
<dbReference type="HOGENOM" id="CLU_009116_6_0_10"/>
<comment type="pathway">
    <text evidence="10">Amino-acid biosynthesis; L-threonine biosynthesis; L-threonine from L-aspartate: step 1/5.</text>
</comment>
<comment type="caution">
    <text evidence="13">The sequence shown here is derived from an EMBL/GenBank/DDBJ whole genome shotgun (WGS) entry which is preliminary data.</text>
</comment>
<keyword evidence="5 9" id="KW-0418">Kinase</keyword>
<feature type="binding site" evidence="8">
    <location>
        <position position="126"/>
    </location>
    <ligand>
        <name>substrate</name>
    </ligand>
</feature>
<dbReference type="Gene3D" id="1.20.120.1320">
    <property type="entry name" value="Aspartokinase, catalytic domain"/>
    <property type="match status" value="1"/>
</dbReference>
<dbReference type="OrthoDB" id="9799110at2"/>
<dbReference type="PROSITE" id="PS00324">
    <property type="entry name" value="ASPARTOKINASE"/>
    <property type="match status" value="1"/>
</dbReference>
<feature type="domain" description="Aspartokinase ACT" evidence="12">
    <location>
        <begin position="384"/>
        <end position="439"/>
    </location>
</feature>
<dbReference type="Pfam" id="PF22468">
    <property type="entry name" value="ACT_9"/>
    <property type="match status" value="1"/>
</dbReference>
<dbReference type="InterPro" id="IPR001048">
    <property type="entry name" value="Asp/Glu/Uridylate_kinase"/>
</dbReference>
<dbReference type="AlphaFoldDB" id="K0XIU6"/>
<dbReference type="PANTHER" id="PTHR21499">
    <property type="entry name" value="ASPARTATE KINASE"/>
    <property type="match status" value="1"/>
</dbReference>
<dbReference type="UniPathway" id="UPA00051">
    <property type="reaction ID" value="UER00462"/>
</dbReference>
<dbReference type="GO" id="GO:0005524">
    <property type="term" value="F:ATP binding"/>
    <property type="evidence" value="ECO:0007669"/>
    <property type="project" value="UniProtKB-KW"/>
</dbReference>
<dbReference type="EMBL" id="ADLE01000011">
    <property type="protein sequence ID" value="EJZ63795.1"/>
    <property type="molecule type" value="Genomic_DNA"/>
</dbReference>
<dbReference type="InterPro" id="IPR036393">
    <property type="entry name" value="AceGlu_kinase-like_sf"/>
</dbReference>
<dbReference type="UniPathway" id="UPA00050">
    <property type="reaction ID" value="UER00461"/>
</dbReference>
<dbReference type="EC" id="2.7.2.4" evidence="9"/>
<evidence type="ECO:0000256" key="8">
    <source>
        <dbReference type="PIRSR" id="PIRSR000726-1"/>
    </source>
</evidence>
<keyword evidence="4 8" id="KW-0547">Nucleotide-binding</keyword>